<gene>
    <name evidence="1" type="ORF">L3Q82_025802</name>
</gene>
<dbReference type="EMBL" id="CM041538">
    <property type="protein sequence ID" value="KAI3368816.1"/>
    <property type="molecule type" value="Genomic_DNA"/>
</dbReference>
<name>A0ACB8WLX8_9TELE</name>
<dbReference type="Proteomes" id="UP000831701">
    <property type="component" value="Chromosome 8"/>
</dbReference>
<reference evidence="1" key="1">
    <citation type="submission" date="2022-04" db="EMBL/GenBank/DDBJ databases">
        <title>Jade perch genome.</title>
        <authorList>
            <person name="Chao B."/>
        </authorList>
    </citation>
    <scope>NUCLEOTIDE SEQUENCE</scope>
    <source>
        <strain evidence="1">CB-2022</strain>
    </source>
</reference>
<feature type="non-terminal residue" evidence="1">
    <location>
        <position position="1769"/>
    </location>
</feature>
<proteinExistence type="predicted"/>
<evidence type="ECO:0000313" key="1">
    <source>
        <dbReference type="EMBL" id="KAI3368816.1"/>
    </source>
</evidence>
<sequence>CKTNANKIFAVGFFPLTSPSDKCLHPPSSVLCMWTSVESWSYYYSNTTMNWQDARAYCQMHYTDMVAIQNQDEIAHLNSWLPRKRTYYWIGIRKINGIWTWVGTNKILTTEATNWARGEPNNGNNGQIVGSNEDCVEMYIKRQMQAGKWNDERCEKLKTALCYTAACKNDSCLHGECVETINSHKCACFDGFYGEKCEQVVQCDKEEVTVPYKASVHCTHKYGDFTYSSSCQYSCEEGYQLSMPRPLICTASKQWSEQPPTCELVQCQELSPPASGSMKCFDPLGSSSYKSTCVFTCDEGYVLRDSPSNTLQCEASGIWNSSLPFCAAVQCPALQGLENGVVNCGDNADMRFSFGNTCNFSCADGYRLVGPSAVTCTSAATWNEIPHCEGEEAHFTFNQTKFCTIEKHFLVVCLCEKKNMLNIFNFPVLAIICQNPEGEAHLVTQCSEPLTELRPDSNCSFSCEAGFELQGAHTLHCSEDGQWSKAIPTCKAMRCPLLEAPENGHVNCSHSEPVYNSQCSFTCNKDYSLEGHDLLICDRHGNWTGEKPICQAVPSPVTTIASGVATGGTLLLSGLSLAMWVLKRMKQKATKFELNSFLAETAYSWTYHYSLKPMNWTKAREWCKDKFTDMVVIQNQAENDYLVSILPNRSQSPHYWIGITRNHKNETWTWIGNNSTWIGNNSWAPNEPNNNHKTEFCVEIYMHTGTNRGKWNDESCKNNKYPVCYKAQCNATLCDKGTCQETIENVTCLCEPGYEGDRCQTAVECPPLSPPDNGSHNCSGGNQTFNSTCQFKCHPGFMRIGSPTVTCRATGDWSGPRPTCTSSAGCNWVWSLLGLLLHLFLLDETQKKKETCSSKATLSFKLLSFKLNFVSSSIYLILDLSSGGGAQAWTYNYSIAPSRRWSEAYQWCQQHFTGMVAIQNQEETDFLNNLLPSNPKYYWIGIHKVDGEWIADRTQKKVPEDALNWAPDEPDNIAGQDCVEIYIKREKDTAKWNNESCRKKKGTVCYTVSCKQDSCSVHADCVETVGNYTCQCHPGFLEPHCEEAIACTPFLDPEQGSRSCFHPYGSNRFNSSCLFHCKLGFQLVGESQLLCQASGHWDNPIPLCQVEQCPVLDHTNISAGSMNCSHPIAPYSYNSTCEVRCEEGYEPSRHDQIRCDHNGQWTDSIPECTMKKCSPILFPATGNMTCVDTLEPFSFGSQCNFTCQEGYNLTGDNTLTCLASGQWSKPTPICTVVQCNSLNAPLHASMQCQDPIEVFSYGSICTVNCEEGFDLIGTNSTKCSSKGNWSHAFPVCQAKRCDPIKSPHGTLSCSDPNGSFSFASRCTAICDEGFLLNGTATTVCTSQGMWSAGIPHCLAKRCPSLNSSSHGSLFCSDPHEEFSFGSRCTSTCEEGFVLNGTADTECTSLGTWSADIPCCLAKKCPSLNTPSHGSLFCSDPHGEFSFGSQCTSTCEKGFVLNGTANIDCTTLGTWSEDIPQCLAKRCPSLNPPSHGSLFCSDPHGEFSFGSRCTSACEEGFVMNGTAETECTSLGTWSTDIPRCLAKRCPSLNSPYHGSLFCSDPHGEFSFGSRCRSTCEDGFVLNGTADTDCTPLGTWSREIPRCLAHPCPLLAKAPQHGRMNCSHPHSPFSYGSLCNFECNEGFWLSGTSAMTCNNSGHWSQDLPTCQPVQCEVIHALPLPLSMNCSHPLGNFSFGSQCLFTCKEGYSLNGTEGLFCSSTGFWSDSMPTCKEESMPLGTAMLLYTGVGAASALVPLALIGLALVILMRRRKR</sequence>
<protein>
    <submittedName>
        <fullName evidence="1">Uncharacterized protein</fullName>
    </submittedName>
</protein>
<evidence type="ECO:0000313" key="2">
    <source>
        <dbReference type="Proteomes" id="UP000831701"/>
    </source>
</evidence>
<comment type="caution">
    <text evidence="1">The sequence shown here is derived from an EMBL/GenBank/DDBJ whole genome shotgun (WGS) entry which is preliminary data.</text>
</comment>
<keyword evidence="2" id="KW-1185">Reference proteome</keyword>
<accession>A0ACB8WLX8</accession>
<feature type="non-terminal residue" evidence="1">
    <location>
        <position position="1"/>
    </location>
</feature>
<organism evidence="1 2">
    <name type="scientific">Scortum barcoo</name>
    <name type="common">barcoo grunter</name>
    <dbReference type="NCBI Taxonomy" id="214431"/>
    <lineage>
        <taxon>Eukaryota</taxon>
        <taxon>Metazoa</taxon>
        <taxon>Chordata</taxon>
        <taxon>Craniata</taxon>
        <taxon>Vertebrata</taxon>
        <taxon>Euteleostomi</taxon>
        <taxon>Actinopterygii</taxon>
        <taxon>Neopterygii</taxon>
        <taxon>Teleostei</taxon>
        <taxon>Neoteleostei</taxon>
        <taxon>Acanthomorphata</taxon>
        <taxon>Eupercaria</taxon>
        <taxon>Centrarchiformes</taxon>
        <taxon>Terapontoidei</taxon>
        <taxon>Terapontidae</taxon>
        <taxon>Scortum</taxon>
    </lineage>
</organism>